<proteinExistence type="predicted"/>
<comment type="caution">
    <text evidence="2">The sequence shown here is derived from an EMBL/GenBank/DDBJ whole genome shotgun (WGS) entry which is preliminary data.</text>
</comment>
<reference evidence="2 3" key="1">
    <citation type="submission" date="2020-09" db="EMBL/GenBank/DDBJ databases">
        <title>Biosynthesis of the nuclear factor of activated T cells inhibitor NFAT-133 and its congeners in Streptomyces pactum.</title>
        <authorList>
            <person name="Zhou W."/>
            <person name="Posri P."/>
            <person name="Abugrain M.E."/>
            <person name="Weisberg A.J."/>
            <person name="Chang J.H."/>
            <person name="Mahmud T."/>
        </authorList>
    </citation>
    <scope>NUCLEOTIDE SEQUENCE [LARGE SCALE GENOMIC DNA]</scope>
    <source>
        <strain evidence="2 3">ATCC 27456</strain>
    </source>
</reference>
<feature type="domain" description="VOC" evidence="1">
    <location>
        <begin position="12"/>
        <end position="126"/>
    </location>
</feature>
<feature type="domain" description="VOC" evidence="1">
    <location>
        <begin position="140"/>
        <end position="256"/>
    </location>
</feature>
<dbReference type="InterPro" id="IPR041581">
    <property type="entry name" value="Glyoxalase_6"/>
</dbReference>
<dbReference type="PROSITE" id="PS51819">
    <property type="entry name" value="VOC"/>
    <property type="match status" value="2"/>
</dbReference>
<organism evidence="2 3">
    <name type="scientific">Streptomyces pactum</name>
    <dbReference type="NCBI Taxonomy" id="68249"/>
    <lineage>
        <taxon>Bacteria</taxon>
        <taxon>Bacillati</taxon>
        <taxon>Actinomycetota</taxon>
        <taxon>Actinomycetes</taxon>
        <taxon>Kitasatosporales</taxon>
        <taxon>Streptomycetaceae</taxon>
        <taxon>Streptomyces</taxon>
    </lineage>
</organism>
<dbReference type="InterPro" id="IPR052164">
    <property type="entry name" value="Anthracycline_SecMetBiosynth"/>
</dbReference>
<dbReference type="Gene3D" id="3.10.180.10">
    <property type="entry name" value="2,3-Dihydroxybiphenyl 1,2-Dioxygenase, domain 1"/>
    <property type="match status" value="2"/>
</dbReference>
<sequence length="258" mass="27331">MTEAPARCAPGTPCWTSLMVHSLAAGQHFYHELFGWDFAPGPQLLGSCVRGTLDGLAVAGIGELPAERRLPVAWTTYLASDDADETADRIRSRGGTVAVGPLDTERAGRMLIASDPAGAVFGVWQSPGHGGTESTGVPGTPAWHELVTYESAAVGAFYEAVFGHRARREPAASGPGRTTLYAGDRPVAAIRGRDSAAFRERGPHWLTYFEVADADAAARRVTELGGRVLRTPYEAPIGRCAEVTDPEGAVFTVVRRSG</sequence>
<dbReference type="Proteomes" id="UP000807371">
    <property type="component" value="Unassembled WGS sequence"/>
</dbReference>
<dbReference type="CDD" id="cd07247">
    <property type="entry name" value="SgaA_N_like"/>
    <property type="match status" value="1"/>
</dbReference>
<dbReference type="InterPro" id="IPR004360">
    <property type="entry name" value="Glyas_Fos-R_dOase_dom"/>
</dbReference>
<name>A0ABS0NQB5_9ACTN</name>
<evidence type="ECO:0000313" key="3">
    <source>
        <dbReference type="Proteomes" id="UP000807371"/>
    </source>
</evidence>
<dbReference type="InterPro" id="IPR037523">
    <property type="entry name" value="VOC_core"/>
</dbReference>
<dbReference type="InterPro" id="IPR029068">
    <property type="entry name" value="Glyas_Bleomycin-R_OHBP_Dase"/>
</dbReference>
<keyword evidence="3" id="KW-1185">Reference proteome</keyword>
<dbReference type="EMBL" id="JACYXC010000001">
    <property type="protein sequence ID" value="MBH5337390.1"/>
    <property type="molecule type" value="Genomic_DNA"/>
</dbReference>
<dbReference type="Pfam" id="PF18029">
    <property type="entry name" value="Glyoxalase_6"/>
    <property type="match status" value="1"/>
</dbReference>
<dbReference type="Pfam" id="PF00903">
    <property type="entry name" value="Glyoxalase"/>
    <property type="match status" value="1"/>
</dbReference>
<evidence type="ECO:0000259" key="1">
    <source>
        <dbReference type="PROSITE" id="PS51819"/>
    </source>
</evidence>
<dbReference type="PANTHER" id="PTHR33993:SF10">
    <property type="entry name" value="CONSERVED PROTEIN"/>
    <property type="match status" value="1"/>
</dbReference>
<dbReference type="PANTHER" id="PTHR33993">
    <property type="entry name" value="GLYOXALASE-RELATED"/>
    <property type="match status" value="1"/>
</dbReference>
<gene>
    <name evidence="2" type="ORF">IHE55_22550</name>
</gene>
<dbReference type="RefSeq" id="WP_197990691.1">
    <property type="nucleotide sequence ID" value="NZ_JACYXC010000001.1"/>
</dbReference>
<accession>A0ABS0NQB5</accession>
<dbReference type="SUPFAM" id="SSF54593">
    <property type="entry name" value="Glyoxalase/Bleomycin resistance protein/Dihydroxybiphenyl dioxygenase"/>
    <property type="match status" value="2"/>
</dbReference>
<evidence type="ECO:0000313" key="2">
    <source>
        <dbReference type="EMBL" id="MBH5337390.1"/>
    </source>
</evidence>
<protein>
    <submittedName>
        <fullName evidence="2">VOC family protein</fullName>
    </submittedName>
</protein>